<keyword evidence="7 9" id="KW-0472">Membrane</keyword>
<comment type="function">
    <text evidence="1">Part of the ABC transporter complex LptBFG involved in the translocation of lipopolysaccharide (LPS) from the inner membrane to the outer membrane.</text>
</comment>
<dbReference type="RefSeq" id="WP_048670015.1">
    <property type="nucleotide sequence ID" value="NZ_CBTJ020000001.1"/>
</dbReference>
<keyword evidence="5 9" id="KW-0812">Transmembrane</keyword>
<dbReference type="NCBIfam" id="TIGR04408">
    <property type="entry name" value="LptG_lptG"/>
    <property type="match status" value="1"/>
</dbReference>
<dbReference type="GO" id="GO:0055085">
    <property type="term" value="P:transmembrane transport"/>
    <property type="evidence" value="ECO:0007669"/>
    <property type="project" value="InterPro"/>
</dbReference>
<dbReference type="PANTHER" id="PTHR33529">
    <property type="entry name" value="SLR0882 PROTEIN-RELATED"/>
    <property type="match status" value="1"/>
</dbReference>
<name>W6M0L1_9GAMM</name>
<protein>
    <submittedName>
        <fullName evidence="10">Permease YjgP/YjgQ family protein</fullName>
    </submittedName>
</protein>
<evidence type="ECO:0000256" key="9">
    <source>
        <dbReference type="SAM" id="Phobius"/>
    </source>
</evidence>
<feature type="transmembrane region" description="Helical" evidence="9">
    <location>
        <begin position="103"/>
        <end position="122"/>
    </location>
</feature>
<gene>
    <name evidence="10" type="ORF">BN873_10193</name>
</gene>
<evidence type="ECO:0000256" key="5">
    <source>
        <dbReference type="ARBA" id="ARBA00022692"/>
    </source>
</evidence>
<accession>W6M0L1</accession>
<dbReference type="Proteomes" id="UP000035760">
    <property type="component" value="Unassembled WGS sequence"/>
</dbReference>
<evidence type="ECO:0000256" key="1">
    <source>
        <dbReference type="ARBA" id="ARBA00002265"/>
    </source>
</evidence>
<evidence type="ECO:0000313" key="10">
    <source>
        <dbReference type="EMBL" id="CDI00937.1"/>
    </source>
</evidence>
<sequence>MRILDRYIFRTVASATLVALLVLLLLESFLGLLVELEQVGKNHYDFAAIIRYLLLVQPQRLYELFPMALLVGGLLGMGALASGSELIVMRAAGVSLTRLTRSALQAGFLLSLVVLAIGEFVAPPLEQIASEQRATAKSEGMAIRGGRGFWARDGDYFIHVRAVLPGIRLVDIHIFKIGPQDQLEAVTAAQGARYQEGRWVLEGIDRSTLSDDRVHSERLNDLALVSEISPKVLDVLAANPNDLSIRDLWVYVGYLERNGLDAASHRLALWRKLLAPLTYLAMLVVGMPFVFGPQRSAGTGQRLLIGLLLGLAFFLVNYLLGNVVLLYGYPPLLGAILPSLLFLGAGFLALNRLR</sequence>
<comment type="caution">
    <text evidence="10">The sequence shown here is derived from an EMBL/GenBank/DDBJ whole genome shotgun (WGS) entry which is preliminary data.</text>
</comment>
<keyword evidence="11" id="KW-1185">Reference proteome</keyword>
<proteinExistence type="inferred from homology"/>
<feature type="transmembrane region" description="Helical" evidence="9">
    <location>
        <begin position="303"/>
        <end position="320"/>
    </location>
</feature>
<dbReference type="InterPro" id="IPR005495">
    <property type="entry name" value="LptG/LptF_permease"/>
</dbReference>
<evidence type="ECO:0000313" key="11">
    <source>
        <dbReference type="Proteomes" id="UP000035760"/>
    </source>
</evidence>
<evidence type="ECO:0000256" key="4">
    <source>
        <dbReference type="ARBA" id="ARBA00022475"/>
    </source>
</evidence>
<feature type="transmembrane region" description="Helical" evidence="9">
    <location>
        <begin position="273"/>
        <end position="291"/>
    </location>
</feature>
<evidence type="ECO:0000256" key="6">
    <source>
        <dbReference type="ARBA" id="ARBA00022989"/>
    </source>
</evidence>
<reference evidence="10" key="1">
    <citation type="submission" date="2013-07" db="EMBL/GenBank/DDBJ databases">
        <authorList>
            <person name="McIlroy S."/>
        </authorList>
    </citation>
    <scope>NUCLEOTIDE SEQUENCE [LARGE SCALE GENOMIC DNA]</scope>
    <source>
        <strain evidence="10">Run_A_D11</strain>
    </source>
</reference>
<comment type="subcellular location">
    <subcellularLocation>
        <location evidence="2">Cell membrane</location>
        <topology evidence="2">Multi-pass membrane protein</topology>
    </subcellularLocation>
</comment>
<feature type="transmembrane region" description="Helical" evidence="9">
    <location>
        <begin position="332"/>
        <end position="350"/>
    </location>
</feature>
<evidence type="ECO:0000256" key="7">
    <source>
        <dbReference type="ARBA" id="ARBA00023136"/>
    </source>
</evidence>
<keyword evidence="4" id="KW-1003">Cell membrane</keyword>
<dbReference type="EMBL" id="CBTJ020000001">
    <property type="protein sequence ID" value="CDI00937.1"/>
    <property type="molecule type" value="Genomic_DNA"/>
</dbReference>
<comment type="subunit">
    <text evidence="8">Component of the lipopolysaccharide transport and assembly complex. The LptBFG transporter is composed of two ATP-binding proteins (LptB) and two transmembrane proteins (LptF and LptG).</text>
</comment>
<dbReference type="AlphaFoldDB" id="W6M0L1"/>
<comment type="similarity">
    <text evidence="3">Belongs to the LptF/LptG family.</text>
</comment>
<dbReference type="InterPro" id="IPR030923">
    <property type="entry name" value="LptG"/>
</dbReference>
<organism evidence="10 11">
    <name type="scientific">Candidatus Competibacter denitrificans Run_A_D11</name>
    <dbReference type="NCBI Taxonomy" id="1400863"/>
    <lineage>
        <taxon>Bacteria</taxon>
        <taxon>Pseudomonadati</taxon>
        <taxon>Pseudomonadota</taxon>
        <taxon>Gammaproteobacteria</taxon>
        <taxon>Candidatus Competibacteraceae</taxon>
        <taxon>Candidatus Competibacter</taxon>
    </lineage>
</organism>
<dbReference type="Pfam" id="PF03739">
    <property type="entry name" value="LptF_LptG"/>
    <property type="match status" value="1"/>
</dbReference>
<evidence type="ECO:0000256" key="3">
    <source>
        <dbReference type="ARBA" id="ARBA00007725"/>
    </source>
</evidence>
<feature type="transmembrane region" description="Helical" evidence="9">
    <location>
        <begin position="7"/>
        <end position="26"/>
    </location>
</feature>
<dbReference type="GO" id="GO:0043190">
    <property type="term" value="C:ATP-binding cassette (ABC) transporter complex"/>
    <property type="evidence" value="ECO:0007669"/>
    <property type="project" value="InterPro"/>
</dbReference>
<dbReference type="OrthoDB" id="9776227at2"/>
<evidence type="ECO:0000256" key="2">
    <source>
        <dbReference type="ARBA" id="ARBA00004651"/>
    </source>
</evidence>
<dbReference type="PANTHER" id="PTHR33529:SF2">
    <property type="entry name" value="LIPOPOLYSACCHARIDE EXPORT SYSTEM PERMEASE PROTEIN LPTG"/>
    <property type="match status" value="1"/>
</dbReference>
<reference evidence="10" key="2">
    <citation type="submission" date="2014-03" db="EMBL/GenBank/DDBJ databases">
        <title>Candidatus Competibacter-lineage genomes retrieved from metagenomes reveal functional metabolic diversity.</title>
        <authorList>
            <person name="McIlroy S.J."/>
            <person name="Albertsen M."/>
            <person name="Andresen E.K."/>
            <person name="Saunders A.M."/>
            <person name="Kristiansen R."/>
            <person name="Stokholm-Bjerregaard M."/>
            <person name="Nielsen K.L."/>
            <person name="Nielsen P.H."/>
        </authorList>
    </citation>
    <scope>NUCLEOTIDE SEQUENCE</scope>
    <source>
        <strain evidence="10">Run_A_D11</strain>
    </source>
</reference>
<keyword evidence="6 9" id="KW-1133">Transmembrane helix</keyword>
<feature type="transmembrane region" description="Helical" evidence="9">
    <location>
        <begin position="64"/>
        <end position="82"/>
    </location>
</feature>
<dbReference type="GO" id="GO:0015920">
    <property type="term" value="P:lipopolysaccharide transport"/>
    <property type="evidence" value="ECO:0007669"/>
    <property type="project" value="TreeGrafter"/>
</dbReference>
<dbReference type="STRING" id="1400863.BN873_10193"/>
<evidence type="ECO:0000256" key="8">
    <source>
        <dbReference type="ARBA" id="ARBA00026081"/>
    </source>
</evidence>